<feature type="transmembrane region" description="Helical" evidence="7">
    <location>
        <begin position="393"/>
        <end position="422"/>
    </location>
</feature>
<dbReference type="Proteomes" id="UP000794436">
    <property type="component" value="Unassembled WGS sequence"/>
</dbReference>
<evidence type="ECO:0000256" key="1">
    <source>
        <dbReference type="ARBA" id="ARBA00004141"/>
    </source>
</evidence>
<comment type="function">
    <text evidence="7">Choline transporter.</text>
</comment>
<comment type="similarity">
    <text evidence="2 7">Belongs to the CTL (choline transporter-like) family.</text>
</comment>
<proteinExistence type="inferred from homology"/>
<feature type="transmembrane region" description="Helical" evidence="7">
    <location>
        <begin position="609"/>
        <end position="631"/>
    </location>
</feature>
<dbReference type="PANTHER" id="PTHR12385">
    <property type="entry name" value="CHOLINE TRANSPORTER-LIKE (SLC FAMILY 44)"/>
    <property type="match status" value="1"/>
</dbReference>
<evidence type="ECO:0000256" key="7">
    <source>
        <dbReference type="RuleBase" id="RU368066"/>
    </source>
</evidence>
<sequence>MGCCSKKPVEVAGTNYEQKTGVAPATTRKCRDVLCCLFFLVFWVGMIIVAIVGLMNGKPQRLLYGSDYNGTTCGTGDMKDKPLTFYPRINEDLIEQASKKDVSPTDFDFYGVCVATCPQQLTYFCNYEFEVDLASDSSLKTDADRNAAREKEAKKLMGEKHCWFVALASQKVFYRCIQMTETSSTSTEVCVYPGDESQYYDTVDGVKVPNSKCEVKKVRTISDATGPAQENPIYDKLQTAAAVVGRAIGDIEHTWEIILAFGGGAALVLGFVFIFMMKYCAGCFVWIALWAFVLMLLLFALMASTKAGIIKDSDISKLSSTLADAGIVAASQNGLQVPENLRASEDKKKVYAVVAYVFYALSGVAFLLVCFFQKKIRITVGIIKEASRAIQRLPLLVFFPLIPFVMILVLFIYSAIIGAFIYSSAELKVDKLGASASTMLSKVDSNLAMRILLGYHFFGFLWTNQLINAISMCTIAGAICRYYWSREKNAAEMGRFPVMYSFKNCFRYHFGSLAFGSFIIAVVQFIRAILMYIDHQTQDIQRSNLVVKVLMKIVQCCLWCFEKCLKFLSKNAYIMIAMKGRSFCSGAKDAFKTIFNNVGQIATVSMVSFLLLSAAKIAITMACAVIMFAYLEKNDDKYGIGGEKEISSPMAPIVLTILLAWFVASTFLGVYEMAIDTILLCFCEDKEINKATGQYYMSDKLKKFVASVPVSKIQHAEEQPAGNANDEAP</sequence>
<dbReference type="GO" id="GO:0005886">
    <property type="term" value="C:plasma membrane"/>
    <property type="evidence" value="ECO:0007669"/>
    <property type="project" value="UniProtKB-SubCell"/>
</dbReference>
<comment type="subcellular location">
    <subcellularLocation>
        <location evidence="7">Cell membrane</location>
        <topology evidence="7">Multi-pass membrane protein</topology>
    </subcellularLocation>
    <subcellularLocation>
        <location evidence="1">Membrane</location>
        <topology evidence="1">Multi-pass membrane protein</topology>
    </subcellularLocation>
</comment>
<feature type="transmembrane region" description="Helical" evidence="7">
    <location>
        <begin position="33"/>
        <end position="55"/>
    </location>
</feature>
<keyword evidence="9" id="KW-1185">Reference proteome</keyword>
<comment type="caution">
    <text evidence="8">The sequence shown here is derived from an EMBL/GenBank/DDBJ whole genome shotgun (WGS) entry which is preliminary data.</text>
</comment>
<reference evidence="8" key="1">
    <citation type="submission" date="2019-03" db="EMBL/GenBank/DDBJ databases">
        <title>Long read genome sequence of the mycoparasitic Pythium oligandrum ATCC 38472 isolated from sugarbeet rhizosphere.</title>
        <authorList>
            <person name="Gaulin E."/>
        </authorList>
    </citation>
    <scope>NUCLEOTIDE SEQUENCE</scope>
    <source>
        <strain evidence="8">ATCC 38472_TT</strain>
    </source>
</reference>
<evidence type="ECO:0000256" key="3">
    <source>
        <dbReference type="ARBA" id="ARBA00022692"/>
    </source>
</evidence>
<accession>A0A8K1CME7</accession>
<keyword evidence="3 7" id="KW-0812">Transmembrane</keyword>
<keyword evidence="5 7" id="KW-0472">Membrane</keyword>
<feature type="transmembrane region" description="Helical" evidence="7">
    <location>
        <begin position="350"/>
        <end position="372"/>
    </location>
</feature>
<dbReference type="EMBL" id="SPLM01000038">
    <property type="protein sequence ID" value="TMW65022.1"/>
    <property type="molecule type" value="Genomic_DNA"/>
</dbReference>
<protein>
    <recommendedName>
        <fullName evidence="7">Choline transporter-like protein</fullName>
    </recommendedName>
</protein>
<dbReference type="Pfam" id="PF04515">
    <property type="entry name" value="Choline_transpo"/>
    <property type="match status" value="1"/>
</dbReference>
<evidence type="ECO:0000313" key="9">
    <source>
        <dbReference type="Proteomes" id="UP000794436"/>
    </source>
</evidence>
<feature type="transmembrane region" description="Helical" evidence="7">
    <location>
        <begin position="651"/>
        <end position="671"/>
    </location>
</feature>
<evidence type="ECO:0000256" key="2">
    <source>
        <dbReference type="ARBA" id="ARBA00007168"/>
    </source>
</evidence>
<dbReference type="AlphaFoldDB" id="A0A8K1CME7"/>
<keyword evidence="6" id="KW-0325">Glycoprotein</keyword>
<name>A0A8K1CME7_PYTOL</name>
<feature type="transmembrane region" description="Helical" evidence="7">
    <location>
        <begin position="257"/>
        <end position="276"/>
    </location>
</feature>
<evidence type="ECO:0000313" key="8">
    <source>
        <dbReference type="EMBL" id="TMW65022.1"/>
    </source>
</evidence>
<keyword evidence="4 7" id="KW-1133">Transmembrane helix</keyword>
<dbReference type="GO" id="GO:0022857">
    <property type="term" value="F:transmembrane transporter activity"/>
    <property type="evidence" value="ECO:0007669"/>
    <property type="project" value="UniProtKB-UniRule"/>
</dbReference>
<evidence type="ECO:0000256" key="6">
    <source>
        <dbReference type="ARBA" id="ARBA00023180"/>
    </source>
</evidence>
<dbReference type="PANTHER" id="PTHR12385:SF14">
    <property type="entry name" value="CHOLINE TRANSPORTER-LIKE 2"/>
    <property type="match status" value="1"/>
</dbReference>
<evidence type="ECO:0000256" key="4">
    <source>
        <dbReference type="ARBA" id="ARBA00022989"/>
    </source>
</evidence>
<dbReference type="InterPro" id="IPR007603">
    <property type="entry name" value="Choline_transptr-like"/>
</dbReference>
<dbReference type="OrthoDB" id="420519at2759"/>
<evidence type="ECO:0000256" key="5">
    <source>
        <dbReference type="ARBA" id="ARBA00023136"/>
    </source>
</evidence>
<feature type="transmembrane region" description="Helical" evidence="7">
    <location>
        <begin position="505"/>
        <end position="533"/>
    </location>
</feature>
<organism evidence="8 9">
    <name type="scientific">Pythium oligandrum</name>
    <name type="common">Mycoparasitic fungus</name>
    <dbReference type="NCBI Taxonomy" id="41045"/>
    <lineage>
        <taxon>Eukaryota</taxon>
        <taxon>Sar</taxon>
        <taxon>Stramenopiles</taxon>
        <taxon>Oomycota</taxon>
        <taxon>Peronosporomycetes</taxon>
        <taxon>Pythiales</taxon>
        <taxon>Pythiaceae</taxon>
        <taxon>Pythium</taxon>
    </lineage>
</organism>
<gene>
    <name evidence="8" type="ORF">Poli38472_009189</name>
</gene>
<feature type="transmembrane region" description="Helical" evidence="7">
    <location>
        <begin position="283"/>
        <end position="303"/>
    </location>
</feature>